<evidence type="ECO:0008006" key="4">
    <source>
        <dbReference type="Google" id="ProtNLM"/>
    </source>
</evidence>
<protein>
    <recommendedName>
        <fullName evidence="4">Secreted protein</fullName>
    </recommendedName>
</protein>
<feature type="region of interest" description="Disordered" evidence="1">
    <location>
        <begin position="250"/>
        <end position="285"/>
    </location>
</feature>
<evidence type="ECO:0000313" key="2">
    <source>
        <dbReference type="EMBL" id="KAF4405095.1"/>
    </source>
</evidence>
<organism evidence="2 3">
    <name type="scientific">Streptomyces lycii</name>
    <dbReference type="NCBI Taxonomy" id="2654337"/>
    <lineage>
        <taxon>Bacteria</taxon>
        <taxon>Bacillati</taxon>
        <taxon>Actinomycetota</taxon>
        <taxon>Actinomycetes</taxon>
        <taxon>Kitasatosporales</taxon>
        <taxon>Streptomycetaceae</taxon>
        <taxon>Streptomyces</taxon>
    </lineage>
</organism>
<name>A0ABQ7FA62_9ACTN</name>
<comment type="caution">
    <text evidence="2">The sequence shown here is derived from an EMBL/GenBank/DDBJ whole genome shotgun (WGS) entry which is preliminary data.</text>
</comment>
<reference evidence="2 3" key="1">
    <citation type="submission" date="2019-10" db="EMBL/GenBank/DDBJ databases">
        <title>Streptomyces tenebrisbrunneis sp.nov., an endogenous actinomycete isolated from of Lycium ruthenicum.</title>
        <authorList>
            <person name="Ma L."/>
        </authorList>
    </citation>
    <scope>NUCLEOTIDE SEQUENCE [LARGE SCALE GENOMIC DNA]</scope>
    <source>
        <strain evidence="2 3">TRM 66187</strain>
    </source>
</reference>
<evidence type="ECO:0000256" key="1">
    <source>
        <dbReference type="SAM" id="MobiDB-lite"/>
    </source>
</evidence>
<keyword evidence="3" id="KW-1185">Reference proteome</keyword>
<gene>
    <name evidence="2" type="ORF">GCU69_32125</name>
</gene>
<accession>A0ABQ7FA62</accession>
<sequence>MPAVKRQLWWGLAVGTVVASVLLPIEAHAARPGDKDEGAVEAEGGAQGDEVYSRVRFNLKRNAAGPSSGPLNVSASTDWSPPPCWYEPAYTPEELKQKHEEARNQPHTSGLGEAIQQFEHRYINGNPYKDYNLAKAGEGMWWDRAALPYEEGGDIFACMDPIFWVDNGEPPEHENAVTPEVLAGLAYSKIRVPDSEVQLSPAAANQKVNLATWAWLDSSSFKPVSVTASLEELGIEATTTATPVSLKLEPGTKDATIHPPSGECTLREEGTIGTPYTRGAEDQDPPCGMTYLRASTVSGPYEMRATITWEVEWTGTGGAGGDLPDGTFGTTQDITVQEVQAINR</sequence>
<dbReference type="Proteomes" id="UP000621266">
    <property type="component" value="Unassembled WGS sequence"/>
</dbReference>
<proteinExistence type="predicted"/>
<dbReference type="EMBL" id="WHPN01000429">
    <property type="protein sequence ID" value="KAF4405095.1"/>
    <property type="molecule type" value="Genomic_DNA"/>
</dbReference>
<evidence type="ECO:0000313" key="3">
    <source>
        <dbReference type="Proteomes" id="UP000621266"/>
    </source>
</evidence>